<feature type="domain" description="CRM" evidence="3">
    <location>
        <begin position="4"/>
        <end position="94"/>
    </location>
</feature>
<dbReference type="SMART" id="SM01103">
    <property type="entry name" value="CRS1_YhbY"/>
    <property type="match status" value="1"/>
</dbReference>
<dbReference type="PANTHER" id="PTHR40065">
    <property type="entry name" value="RNA-BINDING PROTEIN YHBY"/>
    <property type="match status" value="1"/>
</dbReference>
<evidence type="ECO:0000256" key="1">
    <source>
        <dbReference type="ARBA" id="ARBA00022884"/>
    </source>
</evidence>
<keyword evidence="5" id="KW-1185">Reference proteome</keyword>
<accession>A0ABW8Q4X8</accession>
<proteinExistence type="predicted"/>
<evidence type="ECO:0000313" key="5">
    <source>
        <dbReference type="Proteomes" id="UP001621964"/>
    </source>
</evidence>
<keyword evidence="1 2" id="KW-0694">RNA-binding</keyword>
<dbReference type="PANTHER" id="PTHR40065:SF3">
    <property type="entry name" value="RNA-BINDING PROTEIN YHBY"/>
    <property type="match status" value="1"/>
</dbReference>
<sequence length="94" mass="10418">MANEKLSTKEILELKARAHHLNPVVMVGQQGLTEAVIKETDAALTAHELIKIRIFGDDRAERIAICDALCEAVDAQPVQHIGKLLVLWRKNPEA</sequence>
<gene>
    <name evidence="4" type="primary">yhbY</name>
    <name evidence="4" type="ORF">ACI43T_06350</name>
</gene>
<evidence type="ECO:0000259" key="3">
    <source>
        <dbReference type="PROSITE" id="PS51295"/>
    </source>
</evidence>
<name>A0ABW8Q4X8_9NEIS</name>
<dbReference type="InterPro" id="IPR035920">
    <property type="entry name" value="YhbY-like_sf"/>
</dbReference>
<protein>
    <submittedName>
        <fullName evidence="4">Ribosome assembly RNA-binding protein YhbY</fullName>
    </submittedName>
</protein>
<comment type="caution">
    <text evidence="4">The sequence shown here is derived from an EMBL/GenBank/DDBJ whole genome shotgun (WGS) entry which is preliminary data.</text>
</comment>
<dbReference type="SUPFAM" id="SSF75471">
    <property type="entry name" value="YhbY-like"/>
    <property type="match status" value="1"/>
</dbReference>
<dbReference type="Gene3D" id="3.30.110.60">
    <property type="entry name" value="YhbY-like"/>
    <property type="match status" value="1"/>
</dbReference>
<dbReference type="PROSITE" id="PS51295">
    <property type="entry name" value="CRM"/>
    <property type="match status" value="1"/>
</dbReference>
<dbReference type="RefSeq" id="WP_009173168.1">
    <property type="nucleotide sequence ID" value="NZ_JBJGEB010000005.1"/>
</dbReference>
<organism evidence="4 5">
    <name type="scientific">Neisseria oralis</name>
    <dbReference type="NCBI Taxonomy" id="1107316"/>
    <lineage>
        <taxon>Bacteria</taxon>
        <taxon>Pseudomonadati</taxon>
        <taxon>Pseudomonadota</taxon>
        <taxon>Betaproteobacteria</taxon>
        <taxon>Neisseriales</taxon>
        <taxon>Neisseriaceae</taxon>
        <taxon>Neisseria</taxon>
    </lineage>
</organism>
<dbReference type="InterPro" id="IPR001890">
    <property type="entry name" value="RNA-binding_CRM"/>
</dbReference>
<dbReference type="NCBIfam" id="TIGR00253">
    <property type="entry name" value="RNA_bind_YhbY"/>
    <property type="match status" value="1"/>
</dbReference>
<dbReference type="EMBL" id="JBJGEB010000005">
    <property type="protein sequence ID" value="MFK7642115.1"/>
    <property type="molecule type" value="Genomic_DNA"/>
</dbReference>
<dbReference type="Proteomes" id="UP001621964">
    <property type="component" value="Unassembled WGS sequence"/>
</dbReference>
<dbReference type="InterPro" id="IPR017924">
    <property type="entry name" value="RNA-binding_YhbY"/>
</dbReference>
<evidence type="ECO:0000256" key="2">
    <source>
        <dbReference type="PROSITE-ProRule" id="PRU00626"/>
    </source>
</evidence>
<dbReference type="Pfam" id="PF01985">
    <property type="entry name" value="CRS1_YhbY"/>
    <property type="match status" value="1"/>
</dbReference>
<dbReference type="InterPro" id="IPR051925">
    <property type="entry name" value="RNA-binding_domain"/>
</dbReference>
<reference evidence="4 5" key="1">
    <citation type="submission" date="2024-11" db="EMBL/GenBank/DDBJ databases">
        <authorList>
            <person name="Mikucki A.G."/>
            <person name="Kahler C.M."/>
        </authorList>
    </citation>
    <scope>NUCLEOTIDE SEQUENCE [LARGE SCALE GENOMIC DNA]</scope>
    <source>
        <strain evidence="4 5">EXNM717</strain>
    </source>
</reference>
<evidence type="ECO:0000313" key="4">
    <source>
        <dbReference type="EMBL" id="MFK7642115.1"/>
    </source>
</evidence>